<accession>A0A663FAD4</accession>
<dbReference type="SMART" id="SM00908">
    <property type="entry name" value="Gal-bind_lectin"/>
    <property type="match status" value="2"/>
</dbReference>
<dbReference type="PANTHER" id="PTHR11346:SF32">
    <property type="entry name" value="GALECTIN-4"/>
    <property type="match status" value="1"/>
</dbReference>
<dbReference type="GO" id="GO:0016936">
    <property type="term" value="F:galactoside binding"/>
    <property type="evidence" value="ECO:0007669"/>
    <property type="project" value="Ensembl"/>
</dbReference>
<sequence length="312" mass="33674">MSFVPAPGYRPAYNPVGIVPGGGVQGRRDSGMDVPPPPPHCRFHVNLASGAGGGADLALHLNPRFGTEGQAVLNSCHGGEWGPEQCHDLQPFTPGTPFEIVITVTPHAYRILVNGSHFDEFLHRLPAEQVTAVTVDGDLELTQLFWGGSPSSLSLLPPPSPGHAADHPLLSYPLLCPLQPVPFVATIPGGLIPKKTIVVKGYIPPDAVRFHINLRAGPGGDVLLHLNPRLEEGVVVRNSLLGGVWGSEEQDLPHNPFQRGRYFDLSIRCGNYRFKVFAEGQPLCNFSHRLPPGPHVDTLEVEGDVVLSYVHF</sequence>
<dbReference type="GO" id="GO:0030246">
    <property type="term" value="F:carbohydrate binding"/>
    <property type="evidence" value="ECO:0007669"/>
    <property type="project" value="UniProtKB-UniRule"/>
</dbReference>
<evidence type="ECO:0000256" key="1">
    <source>
        <dbReference type="ARBA" id="ARBA00022734"/>
    </source>
</evidence>
<keyword evidence="1 3" id="KW-0430">Lectin</keyword>
<name>A0A663FAD4_AQUCH</name>
<dbReference type="InterPro" id="IPR044156">
    <property type="entry name" value="Galectin-like"/>
</dbReference>
<evidence type="ECO:0000256" key="2">
    <source>
        <dbReference type="ARBA" id="ARBA00022737"/>
    </source>
</evidence>
<dbReference type="Ensembl" id="ENSACCT00020022775.1">
    <property type="protein sequence ID" value="ENSACCP00020021810.1"/>
    <property type="gene ID" value="ENSACCG00020015000.1"/>
</dbReference>
<dbReference type="Gene3D" id="2.60.120.200">
    <property type="match status" value="2"/>
</dbReference>
<dbReference type="SUPFAM" id="SSF49899">
    <property type="entry name" value="Concanavalin A-like lectins/glucanases"/>
    <property type="match status" value="2"/>
</dbReference>
<reference evidence="5" key="1">
    <citation type="submission" date="2025-08" db="UniProtKB">
        <authorList>
            <consortium name="Ensembl"/>
        </authorList>
    </citation>
    <scope>IDENTIFICATION</scope>
</reference>
<dbReference type="InterPro" id="IPR013320">
    <property type="entry name" value="ConA-like_dom_sf"/>
</dbReference>
<dbReference type="CDD" id="cd00070">
    <property type="entry name" value="GLECT"/>
    <property type="match status" value="2"/>
</dbReference>
<dbReference type="Proteomes" id="UP000472275">
    <property type="component" value="Unassembled WGS sequence"/>
</dbReference>
<protein>
    <recommendedName>
        <fullName evidence="3">Galectin</fullName>
    </recommendedName>
</protein>
<dbReference type="AlphaFoldDB" id="A0A663FAD4"/>
<dbReference type="GeneTree" id="ENSGT00940000160378"/>
<dbReference type="InParanoid" id="A0A663FAD4"/>
<dbReference type="FunFam" id="2.60.120.200:FF:000124">
    <property type="entry name" value="Galectin-4"/>
    <property type="match status" value="1"/>
</dbReference>
<evidence type="ECO:0000259" key="4">
    <source>
        <dbReference type="PROSITE" id="PS51304"/>
    </source>
</evidence>
<keyword evidence="6" id="KW-1185">Reference proteome</keyword>
<dbReference type="PROSITE" id="PS51304">
    <property type="entry name" value="GALECTIN"/>
    <property type="match status" value="2"/>
</dbReference>
<dbReference type="InterPro" id="IPR001079">
    <property type="entry name" value="Galectin_CRD"/>
</dbReference>
<organism evidence="5 6">
    <name type="scientific">Aquila chrysaetos chrysaetos</name>
    <dbReference type="NCBI Taxonomy" id="223781"/>
    <lineage>
        <taxon>Eukaryota</taxon>
        <taxon>Metazoa</taxon>
        <taxon>Chordata</taxon>
        <taxon>Craniata</taxon>
        <taxon>Vertebrata</taxon>
        <taxon>Euteleostomi</taxon>
        <taxon>Archelosauria</taxon>
        <taxon>Archosauria</taxon>
        <taxon>Dinosauria</taxon>
        <taxon>Saurischia</taxon>
        <taxon>Theropoda</taxon>
        <taxon>Coelurosauria</taxon>
        <taxon>Aves</taxon>
        <taxon>Neognathae</taxon>
        <taxon>Neoaves</taxon>
        <taxon>Telluraves</taxon>
        <taxon>Accipitrimorphae</taxon>
        <taxon>Accipitriformes</taxon>
        <taxon>Accipitridae</taxon>
        <taxon>Accipitrinae</taxon>
        <taxon>Aquila</taxon>
    </lineage>
</organism>
<dbReference type="GO" id="GO:0002780">
    <property type="term" value="P:antibacterial peptide biosynthetic process"/>
    <property type="evidence" value="ECO:0007669"/>
    <property type="project" value="Ensembl"/>
</dbReference>
<feature type="domain" description="Galectin" evidence="4">
    <location>
        <begin position="183"/>
        <end position="312"/>
    </location>
</feature>
<dbReference type="SMART" id="SM00276">
    <property type="entry name" value="GLECT"/>
    <property type="match status" value="2"/>
</dbReference>
<reference evidence="5" key="2">
    <citation type="submission" date="2025-09" db="UniProtKB">
        <authorList>
            <consortium name="Ensembl"/>
        </authorList>
    </citation>
    <scope>IDENTIFICATION</scope>
</reference>
<dbReference type="PANTHER" id="PTHR11346">
    <property type="entry name" value="GALECTIN"/>
    <property type="match status" value="1"/>
</dbReference>
<dbReference type="GO" id="GO:0005615">
    <property type="term" value="C:extracellular space"/>
    <property type="evidence" value="ECO:0007669"/>
    <property type="project" value="Ensembl"/>
</dbReference>
<evidence type="ECO:0000256" key="3">
    <source>
        <dbReference type="RuleBase" id="RU102079"/>
    </source>
</evidence>
<feature type="domain" description="Galectin" evidence="4">
    <location>
        <begin position="15"/>
        <end position="147"/>
    </location>
</feature>
<dbReference type="Pfam" id="PF00337">
    <property type="entry name" value="Gal-bind_lectin"/>
    <property type="match status" value="2"/>
</dbReference>
<evidence type="ECO:0000313" key="5">
    <source>
        <dbReference type="Ensembl" id="ENSACCP00020021810.1"/>
    </source>
</evidence>
<proteinExistence type="predicted"/>
<evidence type="ECO:0000313" key="6">
    <source>
        <dbReference type="Proteomes" id="UP000472275"/>
    </source>
</evidence>
<keyword evidence="2" id="KW-0677">Repeat</keyword>